<keyword evidence="2" id="KW-1133">Transmembrane helix</keyword>
<sequence length="348" mass="36172">MPAFERPKSTSTGARGAKKQRRRWPKRLAIGIVVALALCAGGFALYVSDYYHASETETYLPASSGLSVVENDRYIAVSSPDGTEDAANAPGDGTDAVGAPDNNADAANATDAVENASDEQDSAEDAAGEAAAHPDDSAVQTPARVGIVLYPGAKVDPHAYVPLVVDLAERGMLCAIIKAPFNLAFFDIDAAQAVMADHPEVQTWWVGGHSLGGVAASQFAANHADELEGVILLASYAATDLSDTHLQVLQVYGTNDLVLNRESMEKNAVNLSSVSTTLAIEGGNHAGFGAYGPQAGDGGAEISAEEQRKETADAIAAFVSPDNKPLENDESAVLSQGDSYELAQNPNA</sequence>
<protein>
    <submittedName>
        <fullName evidence="4">Alpha/beta hydrolase</fullName>
    </submittedName>
</protein>
<gene>
    <name evidence="4" type="ORF">DMP06_02085</name>
</gene>
<evidence type="ECO:0000313" key="4">
    <source>
        <dbReference type="EMBL" id="RNL41398.1"/>
    </source>
</evidence>
<feature type="region of interest" description="Disordered" evidence="1">
    <location>
        <begin position="319"/>
        <end position="348"/>
    </location>
</feature>
<dbReference type="InterPro" id="IPR029058">
    <property type="entry name" value="AB_hydrolase_fold"/>
</dbReference>
<feature type="region of interest" description="Disordered" evidence="1">
    <location>
        <begin position="1"/>
        <end position="20"/>
    </location>
</feature>
<dbReference type="Pfam" id="PF12695">
    <property type="entry name" value="Abhydrolase_5"/>
    <property type="match status" value="1"/>
</dbReference>
<evidence type="ECO:0000256" key="2">
    <source>
        <dbReference type="SAM" id="Phobius"/>
    </source>
</evidence>
<reference evidence="5" key="1">
    <citation type="submission" date="2018-05" db="EMBL/GenBank/DDBJ databases">
        <title>Genome Sequencing of selected type strains of the family Eggerthellaceae.</title>
        <authorList>
            <person name="Danylec N."/>
            <person name="Stoll D.A."/>
            <person name="Doetsch A."/>
            <person name="Huch M."/>
        </authorList>
    </citation>
    <scope>NUCLEOTIDE SEQUENCE [LARGE SCALE GENOMIC DNA]</scope>
    <source>
        <strain evidence="5">DSM 24851</strain>
    </source>
</reference>
<dbReference type="SUPFAM" id="SSF53474">
    <property type="entry name" value="alpha/beta-Hydrolases"/>
    <property type="match status" value="1"/>
</dbReference>
<proteinExistence type="predicted"/>
<dbReference type="AlphaFoldDB" id="A0A3N0B351"/>
<feature type="compositionally biased region" description="Acidic residues" evidence="1">
    <location>
        <begin position="116"/>
        <end position="127"/>
    </location>
</feature>
<feature type="compositionally biased region" description="Low complexity" evidence="1">
    <location>
        <begin position="95"/>
        <end position="115"/>
    </location>
</feature>
<dbReference type="Gene3D" id="3.40.50.1820">
    <property type="entry name" value="alpha/beta hydrolase"/>
    <property type="match status" value="1"/>
</dbReference>
<organism evidence="4 5">
    <name type="scientific">Slackia equolifaciens</name>
    <dbReference type="NCBI Taxonomy" id="498718"/>
    <lineage>
        <taxon>Bacteria</taxon>
        <taxon>Bacillati</taxon>
        <taxon>Actinomycetota</taxon>
        <taxon>Coriobacteriia</taxon>
        <taxon>Eggerthellales</taxon>
        <taxon>Eggerthellaceae</taxon>
        <taxon>Slackia</taxon>
    </lineage>
</organism>
<keyword evidence="5" id="KW-1185">Reference proteome</keyword>
<feature type="transmembrane region" description="Helical" evidence="2">
    <location>
        <begin position="28"/>
        <end position="47"/>
    </location>
</feature>
<evidence type="ECO:0000259" key="3">
    <source>
        <dbReference type="Pfam" id="PF12695"/>
    </source>
</evidence>
<dbReference type="Proteomes" id="UP000269591">
    <property type="component" value="Unassembled WGS sequence"/>
</dbReference>
<keyword evidence="2" id="KW-0812">Transmembrane</keyword>
<evidence type="ECO:0000313" key="5">
    <source>
        <dbReference type="Proteomes" id="UP000269591"/>
    </source>
</evidence>
<keyword evidence="2" id="KW-0472">Membrane</keyword>
<evidence type="ECO:0000256" key="1">
    <source>
        <dbReference type="SAM" id="MobiDB-lite"/>
    </source>
</evidence>
<feature type="domain" description="Alpha/beta hydrolase fold-5" evidence="3">
    <location>
        <begin position="146"/>
        <end position="308"/>
    </location>
</feature>
<feature type="region of interest" description="Disordered" evidence="1">
    <location>
        <begin position="78"/>
        <end position="137"/>
    </location>
</feature>
<comment type="caution">
    <text evidence="4">The sequence shown here is derived from an EMBL/GenBank/DDBJ whole genome shotgun (WGS) entry which is preliminary data.</text>
</comment>
<name>A0A3N0B351_9ACTN</name>
<keyword evidence="4" id="KW-0378">Hydrolase</keyword>
<dbReference type="InterPro" id="IPR029059">
    <property type="entry name" value="AB_hydrolase_5"/>
</dbReference>
<dbReference type="GO" id="GO:0016787">
    <property type="term" value="F:hydrolase activity"/>
    <property type="evidence" value="ECO:0007669"/>
    <property type="project" value="UniProtKB-KW"/>
</dbReference>
<dbReference type="EMBL" id="QIBX01000002">
    <property type="protein sequence ID" value="RNL41398.1"/>
    <property type="molecule type" value="Genomic_DNA"/>
</dbReference>
<accession>A0A3N0B351</accession>
<feature type="compositionally biased region" description="Polar residues" evidence="1">
    <location>
        <begin position="333"/>
        <end position="348"/>
    </location>
</feature>